<proteinExistence type="inferred from homology"/>
<evidence type="ECO:0000256" key="9">
    <source>
        <dbReference type="SAM" id="Phobius"/>
    </source>
</evidence>
<reference evidence="10 11" key="1">
    <citation type="submission" date="2024-01" db="EMBL/GenBank/DDBJ databases">
        <title>Draft genome sequence of Gordonia sp. LSe1-13.</title>
        <authorList>
            <person name="Suphannarot A."/>
            <person name="Mingma R."/>
        </authorList>
    </citation>
    <scope>NUCLEOTIDE SEQUENCE [LARGE SCALE GENOMIC DNA]</scope>
    <source>
        <strain evidence="10 11">LSe1-13</strain>
    </source>
</reference>
<evidence type="ECO:0000256" key="8">
    <source>
        <dbReference type="SAM" id="MobiDB-lite"/>
    </source>
</evidence>
<feature type="compositionally biased region" description="Acidic residues" evidence="8">
    <location>
        <begin position="430"/>
        <end position="442"/>
    </location>
</feature>
<feature type="transmembrane region" description="Helical" evidence="9">
    <location>
        <begin position="37"/>
        <end position="55"/>
    </location>
</feature>
<feature type="transmembrane region" description="Helical" evidence="9">
    <location>
        <begin position="218"/>
        <end position="241"/>
    </location>
</feature>
<comment type="caution">
    <text evidence="10">The sequence shown here is derived from an EMBL/GenBank/DDBJ whole genome shotgun (WGS) entry which is preliminary data.</text>
</comment>
<dbReference type="InterPro" id="IPR002549">
    <property type="entry name" value="AI-2E-like"/>
</dbReference>
<feature type="transmembrane region" description="Helical" evidence="9">
    <location>
        <begin position="247"/>
        <end position="271"/>
    </location>
</feature>
<feature type="transmembrane region" description="Helical" evidence="9">
    <location>
        <begin position="91"/>
        <end position="112"/>
    </location>
</feature>
<keyword evidence="5 9" id="KW-0812">Transmembrane</keyword>
<organism evidence="10 11">
    <name type="scientific">Gordonia sesuvii</name>
    <dbReference type="NCBI Taxonomy" id="3116777"/>
    <lineage>
        <taxon>Bacteria</taxon>
        <taxon>Bacillati</taxon>
        <taxon>Actinomycetota</taxon>
        <taxon>Actinomycetes</taxon>
        <taxon>Mycobacteriales</taxon>
        <taxon>Gordoniaceae</taxon>
        <taxon>Gordonia</taxon>
    </lineage>
</organism>
<accession>A0ABU7MAA4</accession>
<evidence type="ECO:0000256" key="7">
    <source>
        <dbReference type="ARBA" id="ARBA00023136"/>
    </source>
</evidence>
<evidence type="ECO:0000256" key="2">
    <source>
        <dbReference type="ARBA" id="ARBA00009773"/>
    </source>
</evidence>
<dbReference type="RefSeq" id="WP_330431603.1">
    <property type="nucleotide sequence ID" value="NZ_JAZDUF010000001.1"/>
</dbReference>
<dbReference type="Proteomes" id="UP001347146">
    <property type="component" value="Unassembled WGS sequence"/>
</dbReference>
<gene>
    <name evidence="10" type="ORF">VZC37_06635</name>
</gene>
<name>A0ABU7MAA4_9ACTN</name>
<keyword evidence="11" id="KW-1185">Reference proteome</keyword>
<feature type="compositionally biased region" description="Basic and acidic residues" evidence="8">
    <location>
        <begin position="443"/>
        <end position="457"/>
    </location>
</feature>
<evidence type="ECO:0000256" key="4">
    <source>
        <dbReference type="ARBA" id="ARBA00022475"/>
    </source>
</evidence>
<comment type="similarity">
    <text evidence="2">Belongs to the autoinducer-2 exporter (AI-2E) (TC 2.A.86) family.</text>
</comment>
<comment type="subcellular location">
    <subcellularLocation>
        <location evidence="1">Cell membrane</location>
        <topology evidence="1">Multi-pass membrane protein</topology>
    </subcellularLocation>
</comment>
<evidence type="ECO:0000313" key="10">
    <source>
        <dbReference type="EMBL" id="MEE3850001.1"/>
    </source>
</evidence>
<dbReference type="Pfam" id="PF01594">
    <property type="entry name" value="AI-2E_transport"/>
    <property type="match status" value="1"/>
</dbReference>
<evidence type="ECO:0000256" key="1">
    <source>
        <dbReference type="ARBA" id="ARBA00004651"/>
    </source>
</evidence>
<feature type="transmembrane region" description="Helical" evidence="9">
    <location>
        <begin position="330"/>
        <end position="357"/>
    </location>
</feature>
<dbReference type="PANTHER" id="PTHR21716">
    <property type="entry name" value="TRANSMEMBRANE PROTEIN"/>
    <property type="match status" value="1"/>
</dbReference>
<keyword evidence="6 9" id="KW-1133">Transmembrane helix</keyword>
<keyword evidence="3" id="KW-0813">Transport</keyword>
<evidence type="ECO:0000256" key="6">
    <source>
        <dbReference type="ARBA" id="ARBA00022989"/>
    </source>
</evidence>
<keyword evidence="4" id="KW-1003">Cell membrane</keyword>
<keyword evidence="7 9" id="KW-0472">Membrane</keyword>
<feature type="compositionally biased region" description="Basic and acidic residues" evidence="8">
    <location>
        <begin position="388"/>
        <end position="400"/>
    </location>
</feature>
<feature type="transmembrane region" description="Helical" evidence="9">
    <location>
        <begin position="61"/>
        <end position="79"/>
    </location>
</feature>
<sequence>MSDPDTSDRSRRSDGSDDVAVADREKVHPLVRATAEWSWRLLVIAGAVYVLVLAFNQFEEVLVPVALAILGAAMLVPVVDLLDRVGFPRSLAVLVAIVVVLGLLAAVLTFVVQEFIRGIPQLTDEITTTIDRTREWLVDGPLGIDREQVQNIGNDVTGFLQHNQSQVTSGALATATTATEIVTGALLAFFLLIFFLYGGGHIWTFVTKAVPTETRARVHAAGTAGFATLVGYVRATVAVAFVDALGIGVGLAILHVPLALPLASLIFLGAFIPIVGALATGTLAVLVALVTQGWIAAIIALAIVIGVMQLESHVLQPFLLGRSVRLHPVAVVLSIAAGIVAAGIIGGLLAVPLIAFANTAIRHLSGSSPSARRRDERADEPMYSAAPDEPRWDRVDHRDAEDADAVHTQTVEALRPSYTNGAEHATGDGDPGDEDPGDEEQGGDPRTDRPRGDDRDA</sequence>
<evidence type="ECO:0000256" key="5">
    <source>
        <dbReference type="ARBA" id="ARBA00022692"/>
    </source>
</evidence>
<feature type="transmembrane region" description="Helical" evidence="9">
    <location>
        <begin position="283"/>
        <end position="310"/>
    </location>
</feature>
<dbReference type="EMBL" id="JAZDUF010000001">
    <property type="protein sequence ID" value="MEE3850001.1"/>
    <property type="molecule type" value="Genomic_DNA"/>
</dbReference>
<feature type="region of interest" description="Disordered" evidence="8">
    <location>
        <begin position="366"/>
        <end position="457"/>
    </location>
</feature>
<dbReference type="PANTHER" id="PTHR21716:SF53">
    <property type="entry name" value="PERMEASE PERM-RELATED"/>
    <property type="match status" value="1"/>
</dbReference>
<evidence type="ECO:0000313" key="11">
    <source>
        <dbReference type="Proteomes" id="UP001347146"/>
    </source>
</evidence>
<protein>
    <submittedName>
        <fullName evidence="10">AI-2E family transporter</fullName>
    </submittedName>
</protein>
<evidence type="ECO:0000256" key="3">
    <source>
        <dbReference type="ARBA" id="ARBA00022448"/>
    </source>
</evidence>
<feature type="transmembrane region" description="Helical" evidence="9">
    <location>
        <begin position="181"/>
        <end position="206"/>
    </location>
</feature>